<feature type="transmembrane region" description="Helical" evidence="7">
    <location>
        <begin position="184"/>
        <end position="207"/>
    </location>
</feature>
<dbReference type="InterPro" id="IPR011527">
    <property type="entry name" value="ABC1_TM_dom"/>
</dbReference>
<keyword evidence="2" id="KW-0813">Transport</keyword>
<reference evidence="9" key="1">
    <citation type="submission" date="2021-01" db="EMBL/GenBank/DDBJ databases">
        <authorList>
            <person name="Kaushik A."/>
        </authorList>
    </citation>
    <scope>NUCLEOTIDE SEQUENCE</scope>
    <source>
        <strain evidence="9">AG2-2IIIB</strain>
    </source>
</reference>
<dbReference type="Gene3D" id="3.40.50.300">
    <property type="entry name" value="P-loop containing nucleotide triphosphate hydrolases"/>
    <property type="match status" value="1"/>
</dbReference>
<dbReference type="GO" id="GO:0016887">
    <property type="term" value="F:ATP hydrolysis activity"/>
    <property type="evidence" value="ECO:0007669"/>
    <property type="project" value="InterPro"/>
</dbReference>
<evidence type="ECO:0000256" key="2">
    <source>
        <dbReference type="ARBA" id="ARBA00022448"/>
    </source>
</evidence>
<dbReference type="Proteomes" id="UP000663843">
    <property type="component" value="Unassembled WGS sequence"/>
</dbReference>
<dbReference type="Pfam" id="PF00664">
    <property type="entry name" value="ABC_membrane"/>
    <property type="match status" value="1"/>
</dbReference>
<dbReference type="EMBL" id="CAJMWT010002052">
    <property type="protein sequence ID" value="CAE6431041.1"/>
    <property type="molecule type" value="Genomic_DNA"/>
</dbReference>
<dbReference type="PANTHER" id="PTHR43394">
    <property type="entry name" value="ATP-DEPENDENT PERMEASE MDL1, MITOCHONDRIAL"/>
    <property type="match status" value="1"/>
</dbReference>
<dbReference type="PROSITE" id="PS50929">
    <property type="entry name" value="ABC_TM1F"/>
    <property type="match status" value="1"/>
</dbReference>
<keyword evidence="3 7" id="KW-0812">Transmembrane</keyword>
<feature type="domain" description="ABC transmembrane type-1" evidence="8">
    <location>
        <begin position="41"/>
        <end position="327"/>
    </location>
</feature>
<evidence type="ECO:0000313" key="9">
    <source>
        <dbReference type="EMBL" id="CAE6431041.1"/>
    </source>
</evidence>
<evidence type="ECO:0000313" key="10">
    <source>
        <dbReference type="Proteomes" id="UP000663843"/>
    </source>
</evidence>
<keyword evidence="5 7" id="KW-1133">Transmembrane helix</keyword>
<feature type="transmembrane region" description="Helical" evidence="7">
    <location>
        <begin position="160"/>
        <end position="178"/>
    </location>
</feature>
<evidence type="ECO:0000256" key="1">
    <source>
        <dbReference type="ARBA" id="ARBA00004141"/>
    </source>
</evidence>
<dbReference type="GO" id="GO:0005524">
    <property type="term" value="F:ATP binding"/>
    <property type="evidence" value="ECO:0007669"/>
    <property type="project" value="InterPro"/>
</dbReference>
<evidence type="ECO:0000259" key="8">
    <source>
        <dbReference type="PROSITE" id="PS50929"/>
    </source>
</evidence>
<evidence type="ECO:0000256" key="5">
    <source>
        <dbReference type="ARBA" id="ARBA00022989"/>
    </source>
</evidence>
<dbReference type="Gene3D" id="1.20.1560.10">
    <property type="entry name" value="ABC transporter type 1, transmembrane domain"/>
    <property type="match status" value="1"/>
</dbReference>
<evidence type="ECO:0000256" key="3">
    <source>
        <dbReference type="ARBA" id="ARBA00022692"/>
    </source>
</evidence>
<protein>
    <recommendedName>
        <fullName evidence="8">ABC transmembrane type-1 domain-containing protein</fullName>
    </recommendedName>
</protein>
<comment type="subcellular location">
    <subcellularLocation>
        <location evidence="1">Membrane</location>
        <topology evidence="1">Multi-pass membrane protein</topology>
    </subcellularLocation>
</comment>
<dbReference type="GO" id="GO:0005743">
    <property type="term" value="C:mitochondrial inner membrane"/>
    <property type="evidence" value="ECO:0007669"/>
    <property type="project" value="TreeGrafter"/>
</dbReference>
<dbReference type="InterPro" id="IPR036640">
    <property type="entry name" value="ABC1_TM_sf"/>
</dbReference>
<dbReference type="Pfam" id="PF00005">
    <property type="entry name" value="ABC_tran"/>
    <property type="match status" value="1"/>
</dbReference>
<evidence type="ECO:0000256" key="6">
    <source>
        <dbReference type="ARBA" id="ARBA00023136"/>
    </source>
</evidence>
<gene>
    <name evidence="9" type="ORF">RDB_LOCUS64220</name>
</gene>
<accession>A0A8H2XLS3</accession>
<feature type="transmembrane region" description="Helical" evidence="7">
    <location>
        <begin position="83"/>
        <end position="109"/>
    </location>
</feature>
<feature type="transmembrane region" description="Helical" evidence="7">
    <location>
        <begin position="298"/>
        <end position="319"/>
    </location>
</feature>
<dbReference type="PANTHER" id="PTHR43394:SF11">
    <property type="entry name" value="ATP-BINDING CASSETTE TRANSPORTER"/>
    <property type="match status" value="1"/>
</dbReference>
<organism evidence="9 10">
    <name type="scientific">Rhizoctonia solani</name>
    <dbReference type="NCBI Taxonomy" id="456999"/>
    <lineage>
        <taxon>Eukaryota</taxon>
        <taxon>Fungi</taxon>
        <taxon>Dikarya</taxon>
        <taxon>Basidiomycota</taxon>
        <taxon>Agaricomycotina</taxon>
        <taxon>Agaricomycetes</taxon>
        <taxon>Cantharellales</taxon>
        <taxon>Ceratobasidiaceae</taxon>
        <taxon>Rhizoctonia</taxon>
    </lineage>
</organism>
<feature type="non-terminal residue" evidence="9">
    <location>
        <position position="1"/>
    </location>
</feature>
<feature type="transmembrane region" description="Helical" evidence="7">
    <location>
        <begin position="266"/>
        <end position="286"/>
    </location>
</feature>
<dbReference type="InterPro" id="IPR027417">
    <property type="entry name" value="P-loop_NTPase"/>
</dbReference>
<dbReference type="AlphaFoldDB" id="A0A8H2XLS3"/>
<dbReference type="GO" id="GO:0090374">
    <property type="term" value="P:oligopeptide export from mitochondrion"/>
    <property type="evidence" value="ECO:0007669"/>
    <property type="project" value="TreeGrafter"/>
</dbReference>
<dbReference type="SUPFAM" id="SSF52540">
    <property type="entry name" value="P-loop containing nucleoside triphosphate hydrolases"/>
    <property type="match status" value="1"/>
</dbReference>
<dbReference type="SUPFAM" id="SSF90123">
    <property type="entry name" value="ABC transporter transmembrane region"/>
    <property type="match status" value="1"/>
</dbReference>
<dbReference type="InterPro" id="IPR039421">
    <property type="entry name" value="Type_1_exporter"/>
</dbReference>
<keyword evidence="4" id="KW-0677">Repeat</keyword>
<feature type="transmembrane region" description="Helical" evidence="7">
    <location>
        <begin position="36"/>
        <end position="63"/>
    </location>
</feature>
<proteinExistence type="predicted"/>
<dbReference type="CDD" id="cd18577">
    <property type="entry name" value="ABC_6TM_Pgp_ABCB1_D1_like"/>
    <property type="match status" value="1"/>
</dbReference>
<evidence type="ECO:0000256" key="7">
    <source>
        <dbReference type="SAM" id="Phobius"/>
    </source>
</evidence>
<comment type="caution">
    <text evidence="9">The sequence shown here is derived from an EMBL/GenBank/DDBJ whole genome shotgun (WGS) entry which is preliminary data.</text>
</comment>
<keyword evidence="6 7" id="KW-0472">Membrane</keyword>
<evidence type="ECO:0000256" key="4">
    <source>
        <dbReference type="ARBA" id="ARBA00022737"/>
    </source>
</evidence>
<sequence length="428" mass="47054">MEPMKQSNRRTSNSPRPRHTGPAFFYAFTYADRNDLLLYGVGTVAAVLSGAGFPVLDLVYGYWTTALVSPSMTPSSLRGTTNTMAGICLGIGILQFIAGSIFLTCFTIASGRTTDRLRRAYLDSVLHQDAEFFERVGPGEVGTRMIKDVGTIKTATGEKLGFMVWAFTTLLVALIMAFSRAPRLAGVVFGVVPLAFILFISSGYLAAKADARLLDIEGQAGTLLEQILSSVRVVQSFAAESFLVKKYDHYLAQLQRLGKWRSIVRGLELSVSFCILNLTYSVAFWYGSQLIVREDLAVGLMFTVFWNMFNAIFAIANILPHISAIRDSVLISTRIRTEIERVPTIDVRSSSGTKLWDNQMGEKINVPIEVRNLTFSYPSRPDHKTLDDVSFVLEAGRVTALVGASGSGKSTIASLLLRYYDPSPSDDE</sequence>
<dbReference type="GO" id="GO:0015421">
    <property type="term" value="F:ABC-type oligopeptide transporter activity"/>
    <property type="evidence" value="ECO:0007669"/>
    <property type="project" value="TreeGrafter"/>
</dbReference>
<dbReference type="InterPro" id="IPR003439">
    <property type="entry name" value="ABC_transporter-like_ATP-bd"/>
</dbReference>
<name>A0A8H2XLS3_9AGAM</name>